<accession>A0A3L6PYV7</accession>
<gene>
    <name evidence="3" type="ORF">C2845_PM17G06750</name>
</gene>
<keyword evidence="4" id="KW-1185">Reference proteome</keyword>
<feature type="region of interest" description="Disordered" evidence="2">
    <location>
        <begin position="146"/>
        <end position="165"/>
    </location>
</feature>
<dbReference type="PANTHER" id="PTHR33026:SF7">
    <property type="entry name" value="OS03G0100275 PROTEIN"/>
    <property type="match status" value="1"/>
</dbReference>
<reference evidence="4" key="1">
    <citation type="journal article" date="2019" name="Nat. Commun.">
        <title>The genome of broomcorn millet.</title>
        <authorList>
            <person name="Zou C."/>
            <person name="Miki D."/>
            <person name="Li D."/>
            <person name="Tang Q."/>
            <person name="Xiao L."/>
            <person name="Rajput S."/>
            <person name="Deng P."/>
            <person name="Jia W."/>
            <person name="Huang R."/>
            <person name="Zhang M."/>
            <person name="Sun Y."/>
            <person name="Hu J."/>
            <person name="Fu X."/>
            <person name="Schnable P.S."/>
            <person name="Li F."/>
            <person name="Zhang H."/>
            <person name="Feng B."/>
            <person name="Zhu X."/>
            <person name="Liu R."/>
            <person name="Schnable J.C."/>
            <person name="Zhu J.-K."/>
            <person name="Zhang H."/>
        </authorList>
    </citation>
    <scope>NUCLEOTIDE SEQUENCE [LARGE SCALE GENOMIC DNA]</scope>
</reference>
<evidence type="ECO:0000313" key="4">
    <source>
        <dbReference type="Proteomes" id="UP000275267"/>
    </source>
</evidence>
<evidence type="ECO:0000256" key="2">
    <source>
        <dbReference type="SAM" id="MobiDB-lite"/>
    </source>
</evidence>
<dbReference type="PANTHER" id="PTHR33026">
    <property type="entry name" value="OS06G0360600 PROTEIN"/>
    <property type="match status" value="1"/>
</dbReference>
<feature type="coiled-coil region" evidence="1">
    <location>
        <begin position="326"/>
        <end position="406"/>
    </location>
</feature>
<dbReference type="EMBL" id="PQIB02000014">
    <property type="protein sequence ID" value="RLM68907.1"/>
    <property type="molecule type" value="Genomic_DNA"/>
</dbReference>
<name>A0A3L6PYV7_PANMI</name>
<dbReference type="OrthoDB" id="721416at2759"/>
<dbReference type="AlphaFoldDB" id="A0A3L6PYV7"/>
<feature type="compositionally biased region" description="Basic and acidic residues" evidence="2">
    <location>
        <begin position="304"/>
        <end position="316"/>
    </location>
</feature>
<sequence length="553" mass="60711">MMDADIEELVAQGPLSEKAISGWQSCTGEAFPSEDRTEMDTPDVVSGAAFSLRQGGKYPEASFKDRNKRWAEEWFVVANPTPGLPSRTGLLPVLNARWKEKPTEEEMVEVEVLLAELQKLKAENLTSATMALSFDKRLTQPIEEPVHPGYEYSGREDPTRVQNCKVSRSEAHRRVTLIVSGEVRDKGCPKAYCLKWPTTEEKSMSFWCPAHLPEGQQGKAVDPPARLALPAVDVGSFSSDSSIGSKSDDVVESLPSAVLLKPSFNVQWTGRRASLSGAKCKAEESTHEASLAEVAQEEGVAANAKEEKLPEEKAPGEEAVMTKEALLEAAQRATKATQALADLSRRAAIQLAVADGSASRVLQLEEELRALKRHHSEASKKQSAKLKELNEANETMARELKVVVAANDELHQLREGAEGQESLTEEKLRLEKQRCQVSFAKMESRLADARADLDQLMPKIDVVLVAFEPEGVALAEEAARRMNGARERPEAFVRKTDKDSMQFAMALVKSHNPEVDLDPVGEGVAEDCTDAEWDSHFATVGPLAERIMGQVNM</sequence>
<comment type="caution">
    <text evidence="3">The sequence shown here is derived from an EMBL/GenBank/DDBJ whole genome shotgun (WGS) entry which is preliminary data.</text>
</comment>
<evidence type="ECO:0000256" key="1">
    <source>
        <dbReference type="SAM" id="Coils"/>
    </source>
</evidence>
<evidence type="ECO:0000313" key="3">
    <source>
        <dbReference type="EMBL" id="RLM68907.1"/>
    </source>
</evidence>
<feature type="region of interest" description="Disordered" evidence="2">
    <location>
        <begin position="298"/>
        <end position="317"/>
    </location>
</feature>
<dbReference type="Proteomes" id="UP000275267">
    <property type="component" value="Unassembled WGS sequence"/>
</dbReference>
<proteinExistence type="predicted"/>
<organism evidence="3 4">
    <name type="scientific">Panicum miliaceum</name>
    <name type="common">Proso millet</name>
    <name type="synonym">Broomcorn millet</name>
    <dbReference type="NCBI Taxonomy" id="4540"/>
    <lineage>
        <taxon>Eukaryota</taxon>
        <taxon>Viridiplantae</taxon>
        <taxon>Streptophyta</taxon>
        <taxon>Embryophyta</taxon>
        <taxon>Tracheophyta</taxon>
        <taxon>Spermatophyta</taxon>
        <taxon>Magnoliopsida</taxon>
        <taxon>Liliopsida</taxon>
        <taxon>Poales</taxon>
        <taxon>Poaceae</taxon>
        <taxon>PACMAD clade</taxon>
        <taxon>Panicoideae</taxon>
        <taxon>Panicodae</taxon>
        <taxon>Paniceae</taxon>
        <taxon>Panicinae</taxon>
        <taxon>Panicum</taxon>
        <taxon>Panicum sect. Panicum</taxon>
    </lineage>
</organism>
<protein>
    <submittedName>
        <fullName evidence="3">Uncharacterized protein</fullName>
    </submittedName>
</protein>
<keyword evidence="1" id="KW-0175">Coiled coil</keyword>